<evidence type="ECO:0000313" key="1">
    <source>
        <dbReference type="EMBL" id="GAA1406244.1"/>
    </source>
</evidence>
<sequence length="680" mass="73182">MAFWRRRDKAIGRGDVITPEGLPVAKAGEVFDDLAALGAYATAHGIRIVDPGVPLSNYTDTAAAADVWRTQPSVRKVVDYIARALATIPWHVYERVSDTDRRRVTDHPLARLLAAPGPSLTASRLWHQVIVDWLIYDRWCVQVLPNADTASGWELRRKPARRFHILADDDDQPEALYLVSSSGPARTVPLAGYLFDHGYATSGADGTSPMDTLRQILAEQSESVAYRRQVWKNGAQVSAVIERPADAPEWSKTAKARFTESFNRFVGKGGAAGGTPILEDGMRLVPVTAFSPRDTLDIEGRRLTDAEVASSYHIPPELVGARDGTYSSIDAFRQMLYTHSVGPDITMLQDVLNAMLVPIVAGAGSNLYVEAYVEAKLRGSFMEQAAVLQSAVGAPYMLRSEARSKLNLPQVEGTDQLVTPLNVLIGGLASPRDTAPKALPGPGRPPRPVRAKAARPEELGTFEAERDALTESLSGWAARQAEQLLDQAGAKADGPPDFYSLWAASSPERQAQLAALIQAHGLRLAQVGAWAVLDDYNPDADGWDPAVMEAWLAAAAASHAEQYEQAGYTAALAAVGDPDGWQAGLRKTMASWVTAATLRAVTAATEARSFGGHDAAGASGLTYKVWNTGSSPRSTHARLDGDRVPLDDVFGNGLRWPGDAAGSVAETAGCNCRLTYEREE</sequence>
<reference evidence="1 2" key="1">
    <citation type="journal article" date="2019" name="Int. J. Syst. Evol. Microbiol.">
        <title>The Global Catalogue of Microorganisms (GCM) 10K type strain sequencing project: providing services to taxonomists for standard genome sequencing and annotation.</title>
        <authorList>
            <consortium name="The Broad Institute Genomics Platform"/>
            <consortium name="The Broad Institute Genome Sequencing Center for Infectious Disease"/>
            <person name="Wu L."/>
            <person name="Ma J."/>
        </authorList>
    </citation>
    <scope>NUCLEOTIDE SEQUENCE [LARGE SCALE GENOMIC DNA]</scope>
    <source>
        <strain evidence="1 2">JCM 12393</strain>
    </source>
</reference>
<protein>
    <recommendedName>
        <fullName evidence="3">Phage portal protein</fullName>
    </recommendedName>
</protein>
<proteinExistence type="predicted"/>
<organism evidence="1 2">
    <name type="scientific">Kitasatospora putterlickiae</name>
    <dbReference type="NCBI Taxonomy" id="221725"/>
    <lineage>
        <taxon>Bacteria</taxon>
        <taxon>Bacillati</taxon>
        <taxon>Actinomycetota</taxon>
        <taxon>Actinomycetes</taxon>
        <taxon>Kitasatosporales</taxon>
        <taxon>Streptomycetaceae</taxon>
        <taxon>Kitasatospora</taxon>
    </lineage>
</organism>
<evidence type="ECO:0008006" key="3">
    <source>
        <dbReference type="Google" id="ProtNLM"/>
    </source>
</evidence>
<dbReference type="Proteomes" id="UP001499863">
    <property type="component" value="Unassembled WGS sequence"/>
</dbReference>
<dbReference type="Pfam" id="PF04860">
    <property type="entry name" value="Phage_portal"/>
    <property type="match status" value="1"/>
</dbReference>
<keyword evidence="2" id="KW-1185">Reference proteome</keyword>
<gene>
    <name evidence="1" type="ORF">GCM10009639_53870</name>
</gene>
<dbReference type="EMBL" id="BAAAKJ010000307">
    <property type="protein sequence ID" value="GAA1406244.1"/>
    <property type="molecule type" value="Genomic_DNA"/>
</dbReference>
<evidence type="ECO:0000313" key="2">
    <source>
        <dbReference type="Proteomes" id="UP001499863"/>
    </source>
</evidence>
<name>A0ABN1YIL7_9ACTN</name>
<comment type="caution">
    <text evidence="1">The sequence shown here is derived from an EMBL/GenBank/DDBJ whole genome shotgun (WGS) entry which is preliminary data.</text>
</comment>
<accession>A0ABN1YIL7</accession>
<dbReference type="InterPro" id="IPR006944">
    <property type="entry name" value="Phage/GTA_portal"/>
</dbReference>
<dbReference type="RefSeq" id="WP_344341436.1">
    <property type="nucleotide sequence ID" value="NZ_BAAAKJ010000307.1"/>
</dbReference>